<dbReference type="EMBL" id="BARV01033704">
    <property type="protein sequence ID" value="GAI53031.1"/>
    <property type="molecule type" value="Genomic_DNA"/>
</dbReference>
<evidence type="ECO:0000256" key="1">
    <source>
        <dbReference type="SAM" id="Phobius"/>
    </source>
</evidence>
<sequence length="157" mass="17324">MGVVSAYECTEQLLSGNEQLIEFYEQNPEAVLAQQGIVPNSLKHFQFEHRLYSKDIRGFFTTSNSAGSFVLLASFAAITLFIERYKNRKSDPLGFAWLITCGIAVAAIIFGFAIARSKGAIVGLVFAVVVFIALLSFGNWIRAHKKAILVVCLLLFV</sequence>
<feature type="non-terminal residue" evidence="2">
    <location>
        <position position="157"/>
    </location>
</feature>
<keyword evidence="1" id="KW-1133">Transmembrane helix</keyword>
<feature type="transmembrane region" description="Helical" evidence="1">
    <location>
        <begin position="94"/>
        <end position="114"/>
    </location>
</feature>
<feature type="transmembrane region" description="Helical" evidence="1">
    <location>
        <begin position="120"/>
        <end position="141"/>
    </location>
</feature>
<evidence type="ECO:0000313" key="2">
    <source>
        <dbReference type="EMBL" id="GAI53031.1"/>
    </source>
</evidence>
<organism evidence="2">
    <name type="scientific">marine sediment metagenome</name>
    <dbReference type="NCBI Taxonomy" id="412755"/>
    <lineage>
        <taxon>unclassified sequences</taxon>
        <taxon>metagenomes</taxon>
        <taxon>ecological metagenomes</taxon>
    </lineage>
</organism>
<keyword evidence="1" id="KW-0472">Membrane</keyword>
<reference evidence="2" key="1">
    <citation type="journal article" date="2014" name="Front. Microbiol.">
        <title>High frequency of phylogenetically diverse reductive dehalogenase-homologous genes in deep subseafloor sedimentary metagenomes.</title>
        <authorList>
            <person name="Kawai M."/>
            <person name="Futagami T."/>
            <person name="Toyoda A."/>
            <person name="Takaki Y."/>
            <person name="Nishi S."/>
            <person name="Hori S."/>
            <person name="Arai W."/>
            <person name="Tsubouchi T."/>
            <person name="Morono Y."/>
            <person name="Uchiyama I."/>
            <person name="Ito T."/>
            <person name="Fujiyama A."/>
            <person name="Inagaki F."/>
            <person name="Takami H."/>
        </authorList>
    </citation>
    <scope>NUCLEOTIDE SEQUENCE</scope>
    <source>
        <strain evidence="2">Expedition CK06-06</strain>
    </source>
</reference>
<name>X1QDZ8_9ZZZZ</name>
<gene>
    <name evidence="2" type="ORF">S06H3_52926</name>
</gene>
<protein>
    <submittedName>
        <fullName evidence="2">Uncharacterized protein</fullName>
    </submittedName>
</protein>
<comment type="caution">
    <text evidence="2">The sequence shown here is derived from an EMBL/GenBank/DDBJ whole genome shotgun (WGS) entry which is preliminary data.</text>
</comment>
<dbReference type="AlphaFoldDB" id="X1QDZ8"/>
<keyword evidence="1" id="KW-0812">Transmembrane</keyword>
<accession>X1QDZ8</accession>
<feature type="transmembrane region" description="Helical" evidence="1">
    <location>
        <begin position="59"/>
        <end position="82"/>
    </location>
</feature>
<proteinExistence type="predicted"/>